<dbReference type="CDD" id="cd05013">
    <property type="entry name" value="SIS_RpiR"/>
    <property type="match status" value="1"/>
</dbReference>
<dbReference type="Pfam" id="PF01380">
    <property type="entry name" value="SIS"/>
    <property type="match status" value="1"/>
</dbReference>
<dbReference type="PROSITE" id="PS51071">
    <property type="entry name" value="HTH_RPIR"/>
    <property type="match status" value="1"/>
</dbReference>
<dbReference type="Gene3D" id="1.10.10.10">
    <property type="entry name" value="Winged helix-like DNA-binding domain superfamily/Winged helix DNA-binding domain"/>
    <property type="match status" value="1"/>
</dbReference>
<evidence type="ECO:0000256" key="1">
    <source>
        <dbReference type="ARBA" id="ARBA00023015"/>
    </source>
</evidence>
<dbReference type="GO" id="GO:0003700">
    <property type="term" value="F:DNA-binding transcription factor activity"/>
    <property type="evidence" value="ECO:0007669"/>
    <property type="project" value="InterPro"/>
</dbReference>
<reference evidence="7" key="2">
    <citation type="journal article" date="2022" name="J. Anim. Sci.">
        <title>Whole genome sequence analyses-based assessment of virulence potential and antimicrobial susceptibilities and resistance of Enterococcus faecium strains isolated from commercial swine and cattle probiotic products.</title>
        <authorList>
            <person name="Shridhar P.B."/>
            <person name="Amachawadi R.G."/>
            <person name="Tokach M."/>
            <person name="Patel I."/>
            <person name="Gangiredla J."/>
            <person name="Mammel M."/>
            <person name="Nagaraja T.G."/>
        </authorList>
    </citation>
    <scope>NUCLEOTIDE SEQUENCE</scope>
    <source>
        <strain evidence="7">EF215</strain>
    </source>
</reference>
<dbReference type="GO" id="GO:0003677">
    <property type="term" value="F:DNA binding"/>
    <property type="evidence" value="ECO:0007669"/>
    <property type="project" value="UniProtKB-KW"/>
</dbReference>
<dbReference type="Proteomes" id="UP000070452">
    <property type="component" value="Unassembled WGS sequence"/>
</dbReference>
<dbReference type="Pfam" id="PF01418">
    <property type="entry name" value="HTH_6"/>
    <property type="match status" value="1"/>
</dbReference>
<dbReference type="InterPro" id="IPR036388">
    <property type="entry name" value="WH-like_DNA-bd_sf"/>
</dbReference>
<dbReference type="InterPro" id="IPR000281">
    <property type="entry name" value="HTH_RpiR"/>
</dbReference>
<accession>A0A132P8D6</accession>
<evidence type="ECO:0000313" key="8">
    <source>
        <dbReference type="Proteomes" id="UP000070452"/>
    </source>
</evidence>
<organism evidence="6 8">
    <name type="scientific">Enterococcus faecium</name>
    <name type="common">Streptococcus faecium</name>
    <dbReference type="NCBI Taxonomy" id="1352"/>
    <lineage>
        <taxon>Bacteria</taxon>
        <taxon>Bacillati</taxon>
        <taxon>Bacillota</taxon>
        <taxon>Bacilli</taxon>
        <taxon>Lactobacillales</taxon>
        <taxon>Enterococcaceae</taxon>
        <taxon>Enterococcus</taxon>
    </lineage>
</organism>
<dbReference type="InterPro" id="IPR009057">
    <property type="entry name" value="Homeodomain-like_sf"/>
</dbReference>
<reference evidence="6 8" key="1">
    <citation type="submission" date="2016-01" db="EMBL/GenBank/DDBJ databases">
        <title>Molecular Mechanisms for transfer of large genomic segments between Enterococcus faecium strains.</title>
        <authorList>
            <person name="Garcia-Solache M.A."/>
            <person name="Lebreton F."/>
            <person name="Mclaughlin R.E."/>
            <person name="Whiteaker J.D."/>
            <person name="Gilmore M.S."/>
            <person name="Rice L.B."/>
        </authorList>
    </citation>
    <scope>NUCLEOTIDE SEQUENCE [LARGE SCALE GENOMIC DNA]</scope>
    <source>
        <strain evidence="6 8">D344RRF x C68</strain>
    </source>
</reference>
<protein>
    <submittedName>
        <fullName evidence="7">MurR/RpiR family transcriptional regulator</fullName>
    </submittedName>
    <submittedName>
        <fullName evidence="6">Sugar isomerase</fullName>
    </submittedName>
</protein>
<dbReference type="InterPro" id="IPR046348">
    <property type="entry name" value="SIS_dom_sf"/>
</dbReference>
<evidence type="ECO:0000313" key="7">
    <source>
        <dbReference type="EMBL" id="MBX4221474.1"/>
    </source>
</evidence>
<feature type="domain" description="SIS" evidence="5">
    <location>
        <begin position="124"/>
        <end position="265"/>
    </location>
</feature>
<dbReference type="SUPFAM" id="SSF46689">
    <property type="entry name" value="Homeodomain-like"/>
    <property type="match status" value="1"/>
</dbReference>
<proteinExistence type="predicted"/>
<dbReference type="AlphaFoldDB" id="A0A132P8D6"/>
<evidence type="ECO:0000256" key="2">
    <source>
        <dbReference type="ARBA" id="ARBA00023125"/>
    </source>
</evidence>
<sequence length="300" mass="33870">MLLREKIKEISFSPSENEVIQFLLSDSPALGEMTIQEIAERCYVHPSTLIRVAKKMGFDGWVSFRNAFLAETAYLEGNFQDVDANLPFSTTDGIMTIANKMASLEQMTIHDTLSLIHHDQLQKAKQLMLQAKKIVIFASNSNTLISQDFMLKMKRIKMDVTIVTTFGESFYEAYNCTSDMCGILISYTGENNVILRTAEILKQNDVPILALTSIGDSTLSAMSTAALRLTTRERLYSKIGNFTINTSICYLLDVLYSCVFAENYQQNLVHLISVGQKFDKRPISSAIMKEPFNFENKEVE</sequence>
<evidence type="ECO:0000259" key="4">
    <source>
        <dbReference type="PROSITE" id="PS51071"/>
    </source>
</evidence>
<comment type="caution">
    <text evidence="6">The sequence shown here is derived from an EMBL/GenBank/DDBJ whole genome shotgun (WGS) entry which is preliminary data.</text>
</comment>
<dbReference type="Gene3D" id="3.40.50.10490">
    <property type="entry name" value="Glucose-6-phosphate isomerase like protein, domain 1"/>
    <property type="match status" value="1"/>
</dbReference>
<dbReference type="Proteomes" id="UP001139644">
    <property type="component" value="Unassembled WGS sequence"/>
</dbReference>
<gene>
    <name evidence="6" type="ORF">AWT83_08910</name>
    <name evidence="7" type="ORF">KYX88_01190</name>
</gene>
<dbReference type="GO" id="GO:0016853">
    <property type="term" value="F:isomerase activity"/>
    <property type="evidence" value="ECO:0007669"/>
    <property type="project" value="UniProtKB-KW"/>
</dbReference>
<evidence type="ECO:0000256" key="3">
    <source>
        <dbReference type="ARBA" id="ARBA00023163"/>
    </source>
</evidence>
<keyword evidence="3" id="KW-0804">Transcription</keyword>
<evidence type="ECO:0000313" key="6">
    <source>
        <dbReference type="EMBL" id="KWX18579.1"/>
    </source>
</evidence>
<dbReference type="InterPro" id="IPR047640">
    <property type="entry name" value="RpiR-like"/>
</dbReference>
<dbReference type="PROSITE" id="PS51464">
    <property type="entry name" value="SIS"/>
    <property type="match status" value="1"/>
</dbReference>
<feature type="domain" description="HTH rpiR-type" evidence="4">
    <location>
        <begin position="1"/>
        <end position="75"/>
    </location>
</feature>
<dbReference type="InterPro" id="IPR035472">
    <property type="entry name" value="RpiR-like_SIS"/>
</dbReference>
<dbReference type="PATRIC" id="fig|1352.1358.peg.1166"/>
<dbReference type="RefSeq" id="WP_002299460.1">
    <property type="nucleotide sequence ID" value="NZ_CAACXW010000001.1"/>
</dbReference>
<keyword evidence="2" id="KW-0238">DNA-binding</keyword>
<dbReference type="InterPro" id="IPR001347">
    <property type="entry name" value="SIS_dom"/>
</dbReference>
<dbReference type="EMBL" id="JAIFOC010000007">
    <property type="protein sequence ID" value="MBX4221474.1"/>
    <property type="molecule type" value="Genomic_DNA"/>
</dbReference>
<dbReference type="PANTHER" id="PTHR30514:SF10">
    <property type="entry name" value="MURR_RPIR FAMILY TRANSCRIPTIONAL REGULATOR"/>
    <property type="match status" value="1"/>
</dbReference>
<evidence type="ECO:0000259" key="5">
    <source>
        <dbReference type="PROSITE" id="PS51464"/>
    </source>
</evidence>
<dbReference type="GO" id="GO:1901135">
    <property type="term" value="P:carbohydrate derivative metabolic process"/>
    <property type="evidence" value="ECO:0007669"/>
    <property type="project" value="InterPro"/>
</dbReference>
<keyword evidence="6" id="KW-0413">Isomerase</keyword>
<dbReference type="SUPFAM" id="SSF53697">
    <property type="entry name" value="SIS domain"/>
    <property type="match status" value="1"/>
</dbReference>
<dbReference type="PANTHER" id="PTHR30514">
    <property type="entry name" value="GLUCOKINASE"/>
    <property type="match status" value="1"/>
</dbReference>
<keyword evidence="1" id="KW-0805">Transcription regulation</keyword>
<name>A0A132P8D6_ENTFC</name>
<dbReference type="GO" id="GO:0097367">
    <property type="term" value="F:carbohydrate derivative binding"/>
    <property type="evidence" value="ECO:0007669"/>
    <property type="project" value="InterPro"/>
</dbReference>
<dbReference type="EMBL" id="LRHK01000001">
    <property type="protein sequence ID" value="KWX18579.1"/>
    <property type="molecule type" value="Genomic_DNA"/>
</dbReference>